<evidence type="ECO:0000256" key="1">
    <source>
        <dbReference type="SAM" id="MobiDB-lite"/>
    </source>
</evidence>
<reference evidence="2 3" key="1">
    <citation type="submission" date="2019-01" db="EMBL/GenBank/DDBJ databases">
        <title>Genome sequencing of the rare red list fungi Fomitopsis rosea.</title>
        <authorList>
            <person name="Buettner E."/>
            <person name="Kellner H."/>
        </authorList>
    </citation>
    <scope>NUCLEOTIDE SEQUENCE [LARGE SCALE GENOMIC DNA]</scope>
    <source>
        <strain evidence="2 3">DSM 105464</strain>
    </source>
</reference>
<name>A0A4Y9XMS6_9APHY</name>
<dbReference type="Proteomes" id="UP000298390">
    <property type="component" value="Unassembled WGS sequence"/>
</dbReference>
<dbReference type="InterPro" id="IPR040521">
    <property type="entry name" value="KDZ"/>
</dbReference>
<dbReference type="AlphaFoldDB" id="A0A4Y9XMS6"/>
<dbReference type="PANTHER" id="PTHR33096:SF1">
    <property type="entry name" value="CXC1-LIKE CYSTEINE CLUSTER ASSOCIATED WITH KDZ TRANSPOSASES DOMAIN-CONTAINING PROTEIN"/>
    <property type="match status" value="1"/>
</dbReference>
<evidence type="ECO:0008006" key="4">
    <source>
        <dbReference type="Google" id="ProtNLM"/>
    </source>
</evidence>
<dbReference type="STRING" id="34475.A0A4Y9XMS6"/>
<evidence type="ECO:0000313" key="2">
    <source>
        <dbReference type="EMBL" id="TFY51052.1"/>
    </source>
</evidence>
<feature type="compositionally biased region" description="Acidic residues" evidence="1">
    <location>
        <begin position="384"/>
        <end position="397"/>
    </location>
</feature>
<accession>A0A4Y9XMS6</accession>
<proteinExistence type="predicted"/>
<dbReference type="Pfam" id="PF18758">
    <property type="entry name" value="KDZ"/>
    <property type="match status" value="1"/>
</dbReference>
<protein>
    <recommendedName>
        <fullName evidence="4">CxC1-like cysteine cluster associated with KDZ transposases domain-containing protein</fullName>
    </recommendedName>
</protein>
<feature type="region of interest" description="Disordered" evidence="1">
    <location>
        <begin position="54"/>
        <end position="86"/>
    </location>
</feature>
<evidence type="ECO:0000313" key="3">
    <source>
        <dbReference type="Proteomes" id="UP000298390"/>
    </source>
</evidence>
<dbReference type="PANTHER" id="PTHR33096">
    <property type="entry name" value="CXC2 DOMAIN-CONTAINING PROTEIN"/>
    <property type="match status" value="1"/>
</dbReference>
<gene>
    <name evidence="2" type="ORF">EVJ58_g10764</name>
</gene>
<feature type="compositionally biased region" description="Polar residues" evidence="1">
    <location>
        <begin position="60"/>
        <end position="69"/>
    </location>
</feature>
<organism evidence="2 3">
    <name type="scientific">Rhodofomes roseus</name>
    <dbReference type="NCBI Taxonomy" id="34475"/>
    <lineage>
        <taxon>Eukaryota</taxon>
        <taxon>Fungi</taxon>
        <taxon>Dikarya</taxon>
        <taxon>Basidiomycota</taxon>
        <taxon>Agaricomycotina</taxon>
        <taxon>Agaricomycetes</taxon>
        <taxon>Polyporales</taxon>
        <taxon>Rhodofomes</taxon>
    </lineage>
</organism>
<comment type="caution">
    <text evidence="2">The sequence shown here is derived from an EMBL/GenBank/DDBJ whole genome shotgun (WGS) entry which is preliminary data.</text>
</comment>
<feature type="region of interest" description="Disordered" evidence="1">
    <location>
        <begin position="358"/>
        <end position="397"/>
    </location>
</feature>
<sequence length="992" mass="112589">MGRAKTGRKIRCRVGHGGGSKYVNITGIAQADERAAEHVALHEAWMSVQDRQALTEARGQASSAQGTTDDNPDVTMDGPGGVEDGQWVDEEEGAEVIAIRDLLNWRYKGRHQDTRTWRNRVEQLQANWKAVFPQLVEGYLQWRYPRQSTSPPGPGNDDTDADAPDTPACDLSIQMWVFDVYTLVPEATISRPSINMSVAEALVRGGYLGTTPVNPSIAISLRSLELLRCLRLFKASYSMESYAKLLCYYYKIPYRRYYRALIADAFEVYLSVLQEVRRRLDVALGRDGPNWRVKNACPACSYKLNDEPELRWARMVCVDGNNSLKRIAGIGNRQQGDSRVFSRSGYYLPRELVEEYSNEVQSRGRTQTDDDDADAQPETVSPDAEGDPTDGGPEDEDIAICTQNWKAAQESKSMWGVFEETGVFASACRHGLVLWLVDMVRSGELAKYPLAMISKMLSTFDDGKILCHYDIGCSFEGTIRHSRLGPRWIATRSRCGPNAFHGYTHNAKCQIRNHPNVVEGTGLEDGETLERIFSASNGLASITRYASPYRRRMLIHEFFQQWDDEKYANLSTMIYNNYIQALDIIDINTLAVEEGMRSLKVGPAELASWYEEESSFMESLGKEQPWDTHAVVYVEKLNEWRLARARSASVMSEFMSSLPPDYTYTAPGSEGIDYGQEASRTRKLETKRRYAEDRERSLSVQLADMEVKMGIERRWDVTDREYVEMMQYIDERRFHQALNNLQRLVVQRLFELHKLNLSQTGYRLRTHMAKSLQTRCKAIQNALKAYNTAAQALKPPRPQLDWTTVSNYNFIEEFALLQDTRDGEDVRRKPWAQPLAREVMKQAKRIERAREEVVRCNVEARRLYTHVLDEDALFTRVLQELQRKDDALYGAVEDFCTRRRHINNQHLSRLQQLSKVKGFNGNVTRGVRLGSVLAGLSDGSPGVPASSTPPPLMSALPAELAAGEDEQAFDEEDDGVEQVVGAYVEYVSNLSR</sequence>
<dbReference type="EMBL" id="SEKV01001295">
    <property type="protein sequence ID" value="TFY51052.1"/>
    <property type="molecule type" value="Genomic_DNA"/>
</dbReference>